<dbReference type="EMBL" id="CP016621">
    <property type="protein sequence ID" value="ANY85445.1"/>
    <property type="molecule type" value="Genomic_DNA"/>
</dbReference>
<organism evidence="2">
    <name type="scientific">Microvirga ossetica</name>
    <dbReference type="NCBI Taxonomy" id="1882682"/>
    <lineage>
        <taxon>Bacteria</taxon>
        <taxon>Pseudomonadati</taxon>
        <taxon>Pseudomonadota</taxon>
        <taxon>Alphaproteobacteria</taxon>
        <taxon>Hyphomicrobiales</taxon>
        <taxon>Methylobacteriaceae</taxon>
        <taxon>Microvirga</taxon>
    </lineage>
</organism>
<accession>A0A1B2EZM5</accession>
<name>A0A1B2EZM5_9HYPH</name>
<evidence type="ECO:0000256" key="1">
    <source>
        <dbReference type="SAM" id="MobiDB-lite"/>
    </source>
</evidence>
<gene>
    <name evidence="2" type="ORF">BB934_45335</name>
</gene>
<feature type="compositionally biased region" description="Basic and acidic residues" evidence="1">
    <location>
        <begin position="110"/>
        <end position="124"/>
    </location>
</feature>
<feature type="region of interest" description="Disordered" evidence="1">
    <location>
        <begin position="100"/>
        <end position="124"/>
    </location>
</feature>
<geneLocation type="plasmid" evidence="2">
    <name>unnamed5</name>
</geneLocation>
<proteinExistence type="predicted"/>
<dbReference type="RefSeq" id="WP_099516218.1">
    <property type="nucleotide sequence ID" value="NZ_CP016621.1"/>
</dbReference>
<protein>
    <submittedName>
        <fullName evidence="2">Uncharacterized protein</fullName>
    </submittedName>
</protein>
<keyword evidence="2" id="KW-0614">Plasmid</keyword>
<dbReference type="AlphaFoldDB" id="A0A1B2EZM5"/>
<evidence type="ECO:0000313" key="2">
    <source>
        <dbReference type="EMBL" id="ANY85445.1"/>
    </source>
</evidence>
<sequence length="124" mass="14260">MARGIPLAEQHRFEGDYEIVVKGSGKMWFASIVFRDVSGRATPTTYSCQKGKYGDPEQRIVRKALQADLERLRAYRAKTGRRWEIEKVEGQVALNRTARHARRAGVELPQQEKRKPPTVITDRH</sequence>
<reference evidence="2" key="1">
    <citation type="submission" date="2016-07" db="EMBL/GenBank/DDBJ databases">
        <title>Microvirga ossetica sp. nov. a new species of rhizobia isolated from root nodules of the legume species Vicia alpestris Steven originated from North Ossetia region in the Caucasus.</title>
        <authorList>
            <person name="Safronova V.I."/>
            <person name="Kuznetsova I.G."/>
            <person name="Sazanova A.L."/>
            <person name="Belimov A."/>
            <person name="Andronov E."/>
            <person name="Osledkin Y.S."/>
            <person name="Onishchuk O.P."/>
            <person name="Kurchak O.N."/>
            <person name="Shaposhnikov A.I."/>
            <person name="Willems A."/>
            <person name="Tikhonovich I.A."/>
        </authorList>
    </citation>
    <scope>NUCLEOTIDE SEQUENCE [LARGE SCALE GENOMIC DNA]</scope>
    <source>
        <strain evidence="2">V5/3M</strain>
        <plasmid evidence="2">unnamed5</plasmid>
    </source>
</reference>
<dbReference type="KEGG" id="moc:BB934_45335"/>